<dbReference type="PANTHER" id="PTHR43377:SF1">
    <property type="entry name" value="BILIVERDIN REDUCTASE A"/>
    <property type="match status" value="1"/>
</dbReference>
<dbReference type="AlphaFoldDB" id="A0A0X1T6J3"/>
<protein>
    <submittedName>
        <fullName evidence="3">Oxidoreductase</fullName>
    </submittedName>
</protein>
<dbReference type="OrthoDB" id="9760689at2"/>
<dbReference type="GO" id="GO:0000166">
    <property type="term" value="F:nucleotide binding"/>
    <property type="evidence" value="ECO:0007669"/>
    <property type="project" value="InterPro"/>
</dbReference>
<name>A0A0X1T6J3_PSEAA</name>
<dbReference type="KEGG" id="pagb:AWM79_20835"/>
<organism evidence="3 4">
    <name type="scientific">Pseudomonas agarici</name>
    <dbReference type="NCBI Taxonomy" id="46677"/>
    <lineage>
        <taxon>Bacteria</taxon>
        <taxon>Pseudomonadati</taxon>
        <taxon>Pseudomonadota</taxon>
        <taxon>Gammaproteobacteria</taxon>
        <taxon>Pseudomonadales</taxon>
        <taxon>Pseudomonadaceae</taxon>
        <taxon>Pseudomonas</taxon>
    </lineage>
</organism>
<dbReference type="NCBIfam" id="TIGR01761">
    <property type="entry name" value="thiaz-red"/>
    <property type="match status" value="1"/>
</dbReference>
<dbReference type="Gene3D" id="3.40.50.720">
    <property type="entry name" value="NAD(P)-binding Rossmann-like Domain"/>
    <property type="match status" value="2"/>
</dbReference>
<reference evidence="3 4" key="1">
    <citation type="submission" date="2016-01" db="EMBL/GenBank/DDBJ databases">
        <authorList>
            <person name="McClelland M."/>
            <person name="Jain A."/>
            <person name="Saraogi P."/>
            <person name="Mendelson R."/>
            <person name="Westerman R."/>
            <person name="SanMiguel P."/>
            <person name="Csonka L."/>
        </authorList>
    </citation>
    <scope>NUCLEOTIDE SEQUENCE [LARGE SCALE GENOMIC DNA]</scope>
    <source>
        <strain evidence="3 4">NCPPB 2472</strain>
    </source>
</reference>
<dbReference type="PIRSF" id="PIRSF017494">
    <property type="entry name" value="Thiaz_red"/>
    <property type="match status" value="1"/>
</dbReference>
<dbReference type="Pfam" id="PF21390">
    <property type="entry name" value="Irp3-like_C"/>
    <property type="match status" value="1"/>
</dbReference>
<feature type="domain" description="Thiazolinyl imine reductase-like C-terminal" evidence="2">
    <location>
        <begin position="148"/>
        <end position="248"/>
    </location>
</feature>
<dbReference type="InterPro" id="IPR000683">
    <property type="entry name" value="Gfo/Idh/MocA-like_OxRdtase_N"/>
</dbReference>
<evidence type="ECO:0000313" key="4">
    <source>
        <dbReference type="Proteomes" id="UP000063229"/>
    </source>
</evidence>
<dbReference type="InterPro" id="IPR036291">
    <property type="entry name" value="NAD(P)-bd_dom_sf"/>
</dbReference>
<dbReference type="STRING" id="46677.AWM79_20835"/>
<dbReference type="InterPro" id="IPR051450">
    <property type="entry name" value="Gfo/Idh/MocA_Oxidoreductases"/>
</dbReference>
<dbReference type="InterPro" id="IPR010091">
    <property type="entry name" value="Thiazolinyl_imide_reductase"/>
</dbReference>
<dbReference type="EMBL" id="CP014135">
    <property type="protein sequence ID" value="AMB87603.1"/>
    <property type="molecule type" value="Genomic_DNA"/>
</dbReference>
<dbReference type="Pfam" id="PF01408">
    <property type="entry name" value="GFO_IDH_MocA"/>
    <property type="match status" value="1"/>
</dbReference>
<keyword evidence="4" id="KW-1185">Reference proteome</keyword>
<dbReference type="SUPFAM" id="SSF51735">
    <property type="entry name" value="NAD(P)-binding Rossmann-fold domains"/>
    <property type="match status" value="1"/>
</dbReference>
<proteinExistence type="predicted"/>
<accession>A0A0X1T6J3</accession>
<evidence type="ECO:0000259" key="1">
    <source>
        <dbReference type="Pfam" id="PF01408"/>
    </source>
</evidence>
<dbReference type="Proteomes" id="UP000063229">
    <property type="component" value="Chromosome"/>
</dbReference>
<evidence type="ECO:0000259" key="2">
    <source>
        <dbReference type="Pfam" id="PF21390"/>
    </source>
</evidence>
<feature type="domain" description="Gfo/Idh/MocA-like oxidoreductase N-terminal" evidence="1">
    <location>
        <begin position="5"/>
        <end position="122"/>
    </location>
</feature>
<dbReference type="RefSeq" id="WP_017133636.1">
    <property type="nucleotide sequence ID" value="NZ_CP014135.1"/>
</dbReference>
<gene>
    <name evidence="3" type="ORF">AWM79_20835</name>
</gene>
<dbReference type="PANTHER" id="PTHR43377">
    <property type="entry name" value="BILIVERDIN REDUCTASE A"/>
    <property type="match status" value="1"/>
</dbReference>
<dbReference type="InterPro" id="IPR048655">
    <property type="entry name" value="Irp3-like_C"/>
</dbReference>
<evidence type="ECO:0000313" key="3">
    <source>
        <dbReference type="EMBL" id="AMB87603.1"/>
    </source>
</evidence>
<sequence>MTHPLKVLVVGAKFGEWYLNSFLVTQPGLQLAGLLANGSPRARALANAFGVPLYTDLAQLPADLDLACVVVRSGVVGGAGAQLTENLLQRGLHVIQEHPVHPDEIARHQQLAISLGRQYRVNSFYPHTEAGRCWIDTARRVRQLLTGQSPSLAQLTTSRQLLYSSLDLMLQALGCELTAQAKVSLVDRDTHFHTLALDLPDCRVLLRLQNWMNPDDPDLHSLVMHQMSLAWPSGYLSLDASYGPVNWTPTLHSDSHADNRQTAYASAAAYLERPTALPLHPAAANWRSAQEIEGPAGVGHLLQRVRGHLTGEPVEAGLSDHYQLALARLWQDVLRCAGPAELRPATPPQLIDAAQLRVGSQAA</sequence>